<dbReference type="Pfam" id="PF07366">
    <property type="entry name" value="SnoaL"/>
    <property type="match status" value="1"/>
</dbReference>
<dbReference type="EMBL" id="JAPFFF010000669">
    <property type="protein sequence ID" value="KAK8833752.1"/>
    <property type="molecule type" value="Genomic_DNA"/>
</dbReference>
<dbReference type="Gene3D" id="3.10.450.50">
    <property type="match status" value="1"/>
</dbReference>
<evidence type="ECO:0000313" key="2">
    <source>
        <dbReference type="EMBL" id="KAK8838265.1"/>
    </source>
</evidence>
<dbReference type="InterPro" id="IPR032710">
    <property type="entry name" value="NTF2-like_dom_sf"/>
</dbReference>
<evidence type="ECO:0008006" key="4">
    <source>
        <dbReference type="Google" id="ProtNLM"/>
    </source>
</evidence>
<evidence type="ECO:0000313" key="1">
    <source>
        <dbReference type="EMBL" id="KAK8833752.1"/>
    </source>
</evidence>
<reference evidence="2 3" key="1">
    <citation type="submission" date="2024-04" db="EMBL/GenBank/DDBJ databases">
        <title>Tritrichomonas musculus Genome.</title>
        <authorList>
            <person name="Alves-Ferreira E."/>
            <person name="Grigg M."/>
            <person name="Lorenzi H."/>
            <person name="Galac M."/>
        </authorList>
    </citation>
    <scope>NUCLEOTIDE SEQUENCE [LARGE SCALE GENOMIC DNA]</scope>
    <source>
        <strain evidence="2 3">EAF2021</strain>
    </source>
</reference>
<protein>
    <recommendedName>
        <fullName evidence="4">Ester cyclase</fullName>
    </recommendedName>
</protein>
<dbReference type="EMBL" id="JAPFFF010000056">
    <property type="protein sequence ID" value="KAK8838265.1"/>
    <property type="molecule type" value="Genomic_DNA"/>
</dbReference>
<gene>
    <name evidence="2" type="ORF">M9Y10_035686</name>
    <name evidence="1" type="ORF">M9Y10_040508</name>
</gene>
<accession>A0ABR2GYG2</accession>
<sequence length="141" mass="15795">MAANILERNRNTMKQFETAINTANVELANELIASDAKFYTPASPEPLTGGKGYLSIVFWMRSGFSDVQWKLDEIICEEKKCAVRWILTGTHDGEFLGVKPTKQKIQSTFLNFYYFNDEGKIINDVAGEGLLGILKPLGLTK</sequence>
<evidence type="ECO:0000313" key="3">
    <source>
        <dbReference type="Proteomes" id="UP001470230"/>
    </source>
</evidence>
<name>A0ABR2GYG2_9EUKA</name>
<dbReference type="PANTHER" id="PTHR38436">
    <property type="entry name" value="POLYKETIDE CYCLASE SNOAL-LIKE DOMAIN"/>
    <property type="match status" value="1"/>
</dbReference>
<dbReference type="SUPFAM" id="SSF54427">
    <property type="entry name" value="NTF2-like"/>
    <property type="match status" value="1"/>
</dbReference>
<comment type="caution">
    <text evidence="2">The sequence shown here is derived from an EMBL/GenBank/DDBJ whole genome shotgun (WGS) entry which is preliminary data.</text>
</comment>
<dbReference type="InterPro" id="IPR009959">
    <property type="entry name" value="Cyclase_SnoaL-like"/>
</dbReference>
<dbReference type="PANTHER" id="PTHR38436:SF1">
    <property type="entry name" value="ESTER CYCLASE"/>
    <property type="match status" value="1"/>
</dbReference>
<keyword evidence="3" id="KW-1185">Reference proteome</keyword>
<proteinExistence type="predicted"/>
<dbReference type="Proteomes" id="UP001470230">
    <property type="component" value="Unassembled WGS sequence"/>
</dbReference>
<organism evidence="2 3">
    <name type="scientific">Tritrichomonas musculus</name>
    <dbReference type="NCBI Taxonomy" id="1915356"/>
    <lineage>
        <taxon>Eukaryota</taxon>
        <taxon>Metamonada</taxon>
        <taxon>Parabasalia</taxon>
        <taxon>Tritrichomonadida</taxon>
        <taxon>Tritrichomonadidae</taxon>
        <taxon>Tritrichomonas</taxon>
    </lineage>
</organism>